<dbReference type="AlphaFoldDB" id="A0A7W7MFW0"/>
<evidence type="ECO:0000313" key="2">
    <source>
        <dbReference type="Proteomes" id="UP000590511"/>
    </source>
</evidence>
<dbReference type="Proteomes" id="UP000590511">
    <property type="component" value="Unassembled WGS sequence"/>
</dbReference>
<name>A0A7W7MFW0_9ACTN</name>
<proteinExistence type="predicted"/>
<organism evidence="1 2">
    <name type="scientific">Actinoplanes lobatus</name>
    <dbReference type="NCBI Taxonomy" id="113568"/>
    <lineage>
        <taxon>Bacteria</taxon>
        <taxon>Bacillati</taxon>
        <taxon>Actinomycetota</taxon>
        <taxon>Actinomycetes</taxon>
        <taxon>Micromonosporales</taxon>
        <taxon>Micromonosporaceae</taxon>
        <taxon>Actinoplanes</taxon>
    </lineage>
</organism>
<protein>
    <submittedName>
        <fullName evidence="1">Uncharacterized protein</fullName>
    </submittedName>
</protein>
<dbReference type="RefSeq" id="WP_188121127.1">
    <property type="nucleotide sequence ID" value="NZ_BOMP01000005.1"/>
</dbReference>
<comment type="caution">
    <text evidence="1">The sequence shown here is derived from an EMBL/GenBank/DDBJ whole genome shotgun (WGS) entry which is preliminary data.</text>
</comment>
<evidence type="ECO:0000313" key="1">
    <source>
        <dbReference type="EMBL" id="MBB4748681.1"/>
    </source>
</evidence>
<reference evidence="1 2" key="1">
    <citation type="submission" date="2020-08" db="EMBL/GenBank/DDBJ databases">
        <title>Sequencing the genomes of 1000 actinobacteria strains.</title>
        <authorList>
            <person name="Klenk H.-P."/>
        </authorList>
    </citation>
    <scope>NUCLEOTIDE SEQUENCE [LARGE SCALE GENOMIC DNA]</scope>
    <source>
        <strain evidence="1 2">DSM 43150</strain>
    </source>
</reference>
<gene>
    <name evidence="1" type="ORF">BJ964_002842</name>
</gene>
<sequence length="46" mass="4608">MSFSVARLALVVSILALAATIVLLATGAGYEQLTTASAADTGLIWG</sequence>
<dbReference type="EMBL" id="JACHNC010000001">
    <property type="protein sequence ID" value="MBB4748681.1"/>
    <property type="molecule type" value="Genomic_DNA"/>
</dbReference>
<accession>A0A7W7MFW0</accession>